<feature type="transmembrane region" description="Helical" evidence="1">
    <location>
        <begin position="71"/>
        <end position="92"/>
    </location>
</feature>
<gene>
    <name evidence="2" type="ORF">A6M23_00555</name>
</gene>
<comment type="caution">
    <text evidence="2">The sequence shown here is derived from an EMBL/GenBank/DDBJ whole genome shotgun (WGS) entry which is preliminary data.</text>
</comment>
<protein>
    <submittedName>
        <fullName evidence="2">Uncharacterized protein</fullName>
    </submittedName>
</protein>
<accession>A0A1C2IT68</accession>
<name>A0A1C2IT68_ACITH</name>
<dbReference type="RefSeq" id="WP_065975008.1">
    <property type="nucleotide sequence ID" value="NZ_LWRY01000003.1"/>
</dbReference>
<evidence type="ECO:0000313" key="3">
    <source>
        <dbReference type="Proteomes" id="UP000095008"/>
    </source>
</evidence>
<reference evidence="2" key="1">
    <citation type="journal article" date="2016" name="Int. J. Mol. Sci.">
        <title>Comparative genomics of the extreme acidophile Acidithiobacillus thiooxidans reveals intraspecific divergence and niche adaptation.</title>
        <authorList>
            <person name="Zhang X."/>
            <person name="Feng X."/>
            <person name="Tao J."/>
            <person name="Ma L."/>
            <person name="Xiao Y."/>
            <person name="Liang Y."/>
            <person name="Liu X."/>
            <person name="Yin H."/>
        </authorList>
    </citation>
    <scope>NUCLEOTIDE SEQUENCE [LARGE SCALE GENOMIC DNA]</scope>
    <source>
        <strain evidence="2">DXS-W</strain>
    </source>
</reference>
<sequence>MSEQALVVVEEKTSLRDRAFAKVAALATPSRMAVAGGVGSLVLASTAFASGAGIGASSAASYITTDIVPDVAVVATALMALAAAIYGFKWILSLLV</sequence>
<evidence type="ECO:0000313" key="2">
    <source>
        <dbReference type="EMBL" id="OCX76359.1"/>
    </source>
</evidence>
<dbReference type="EMBL" id="LWRY01000003">
    <property type="protein sequence ID" value="OCX76359.1"/>
    <property type="molecule type" value="Genomic_DNA"/>
</dbReference>
<keyword evidence="1" id="KW-1133">Transmembrane helix</keyword>
<proteinExistence type="predicted"/>
<keyword evidence="3" id="KW-1185">Reference proteome</keyword>
<dbReference type="AlphaFoldDB" id="A0A1C2IT68"/>
<organism evidence="2 3">
    <name type="scientific">Acidithiobacillus thiooxidans</name>
    <name type="common">Thiobacillus thiooxidans</name>
    <dbReference type="NCBI Taxonomy" id="930"/>
    <lineage>
        <taxon>Bacteria</taxon>
        <taxon>Pseudomonadati</taxon>
        <taxon>Pseudomonadota</taxon>
        <taxon>Acidithiobacillia</taxon>
        <taxon>Acidithiobacillales</taxon>
        <taxon>Acidithiobacillaceae</taxon>
        <taxon>Acidithiobacillus</taxon>
    </lineage>
</organism>
<keyword evidence="1" id="KW-0812">Transmembrane</keyword>
<feature type="transmembrane region" description="Helical" evidence="1">
    <location>
        <begin position="41"/>
        <end position="65"/>
    </location>
</feature>
<dbReference type="Proteomes" id="UP000095008">
    <property type="component" value="Unassembled WGS sequence"/>
</dbReference>
<evidence type="ECO:0000256" key="1">
    <source>
        <dbReference type="SAM" id="Phobius"/>
    </source>
</evidence>
<keyword evidence="1" id="KW-0472">Membrane</keyword>